<organism evidence="1 2">
    <name type="scientific">Portunus trituberculatus</name>
    <name type="common">Swimming crab</name>
    <name type="synonym">Neptunus trituberculatus</name>
    <dbReference type="NCBI Taxonomy" id="210409"/>
    <lineage>
        <taxon>Eukaryota</taxon>
        <taxon>Metazoa</taxon>
        <taxon>Ecdysozoa</taxon>
        <taxon>Arthropoda</taxon>
        <taxon>Crustacea</taxon>
        <taxon>Multicrustacea</taxon>
        <taxon>Malacostraca</taxon>
        <taxon>Eumalacostraca</taxon>
        <taxon>Eucarida</taxon>
        <taxon>Decapoda</taxon>
        <taxon>Pleocyemata</taxon>
        <taxon>Brachyura</taxon>
        <taxon>Eubrachyura</taxon>
        <taxon>Portunoidea</taxon>
        <taxon>Portunidae</taxon>
        <taxon>Portuninae</taxon>
        <taxon>Portunus</taxon>
    </lineage>
</organism>
<evidence type="ECO:0000313" key="1">
    <source>
        <dbReference type="EMBL" id="MPC90672.1"/>
    </source>
</evidence>
<evidence type="ECO:0000313" key="2">
    <source>
        <dbReference type="Proteomes" id="UP000324222"/>
    </source>
</evidence>
<name>A0A5B7J3D5_PORTR</name>
<sequence>MGKGEPRLPAAPSRVVSCSSQSVSYRGMPYCCLMLVPNEGERGVMGLWGWWSKLQDVCTRHVNVVRGSGRLFRTSQCGLCWDALMFRLRDAQRNMKSALRLASLEGAWTTHSGRFAAHSSERPTHSLRVAGRLLRWS</sequence>
<comment type="caution">
    <text evidence="1">The sequence shown here is derived from an EMBL/GenBank/DDBJ whole genome shotgun (WGS) entry which is preliminary data.</text>
</comment>
<dbReference type="EMBL" id="VSRR010085207">
    <property type="protein sequence ID" value="MPC90672.1"/>
    <property type="molecule type" value="Genomic_DNA"/>
</dbReference>
<protein>
    <submittedName>
        <fullName evidence="1">Uncharacterized protein</fullName>
    </submittedName>
</protein>
<dbReference type="AlphaFoldDB" id="A0A5B7J3D5"/>
<accession>A0A5B7J3D5</accession>
<dbReference type="Proteomes" id="UP000324222">
    <property type="component" value="Unassembled WGS sequence"/>
</dbReference>
<reference evidence="1 2" key="1">
    <citation type="submission" date="2019-05" db="EMBL/GenBank/DDBJ databases">
        <title>Another draft genome of Portunus trituberculatus and its Hox gene families provides insights of decapod evolution.</title>
        <authorList>
            <person name="Jeong J.-H."/>
            <person name="Song I."/>
            <person name="Kim S."/>
            <person name="Choi T."/>
            <person name="Kim D."/>
            <person name="Ryu S."/>
            <person name="Kim W."/>
        </authorList>
    </citation>
    <scope>NUCLEOTIDE SEQUENCE [LARGE SCALE GENOMIC DNA]</scope>
    <source>
        <tissue evidence="1">Muscle</tissue>
    </source>
</reference>
<keyword evidence="2" id="KW-1185">Reference proteome</keyword>
<proteinExistence type="predicted"/>
<gene>
    <name evidence="1" type="ORF">E2C01_085669</name>
</gene>